<proteinExistence type="predicted"/>
<dbReference type="InterPro" id="IPR028098">
    <property type="entry name" value="Glyco_trans_4-like_N"/>
</dbReference>
<accession>A0ABT3QBV7</accession>
<organism evidence="3 4">
    <name type="scientific">Acetobacter thailandicus</name>
    <dbReference type="NCBI Taxonomy" id="1502842"/>
    <lineage>
        <taxon>Bacteria</taxon>
        <taxon>Pseudomonadati</taxon>
        <taxon>Pseudomonadota</taxon>
        <taxon>Alphaproteobacteria</taxon>
        <taxon>Acetobacterales</taxon>
        <taxon>Acetobacteraceae</taxon>
        <taxon>Acetobacter</taxon>
    </lineage>
</organism>
<dbReference type="EMBL" id="JAPIUZ010000001">
    <property type="protein sequence ID" value="MCX2562761.1"/>
    <property type="molecule type" value="Genomic_DNA"/>
</dbReference>
<evidence type="ECO:0000313" key="4">
    <source>
        <dbReference type="Proteomes" id="UP001301152"/>
    </source>
</evidence>
<sequence length="441" mass="48046">MSDQKPPPVILQILPALNQGGIERGTLEIASAIQQAGAKAVVVSEGGQLVPALTHSGATHIVLPHCGKKSPVSVLHNARILARIIKEHKVSLVHARSRIPAWTAWFACRRTQTPFVTTWHGVHNSDFPGKHRYNAVLARGNRVIAISRHIGQKLTSEYNLTPDQLRIIPRGADIRQFTPEAVSGLRVHSLSEQWNIPPDKHIILLPGRLTEWKGQAFLLQALCHLRKQAPHLQWCCLFTGTGSPENKFEKKLLGLIKKSGLTDDVFFTGHCSDMPAAFAMATVVVVPSLRPEPFGRVVVEAQAMCCPVIVTAHGAALETVRNGLTGLAIPPGDDVALADALRIVLEASPEGRASMGQTARNDVLLNYTTLNMQHATLGTYDELLGTHLAETFSHTMADTARQQAEQGELSVKNYFSQLAHPGQHTAHVSENTSFHPSDAEF</sequence>
<keyword evidence="4" id="KW-1185">Reference proteome</keyword>
<evidence type="ECO:0000313" key="3">
    <source>
        <dbReference type="EMBL" id="MCX2562761.1"/>
    </source>
</evidence>
<feature type="domain" description="Glycosyl transferase family 1" evidence="1">
    <location>
        <begin position="191"/>
        <end position="361"/>
    </location>
</feature>
<dbReference type="PANTHER" id="PTHR45947">
    <property type="entry name" value="SULFOQUINOVOSYL TRANSFERASE SQD2"/>
    <property type="match status" value="1"/>
</dbReference>
<evidence type="ECO:0000259" key="1">
    <source>
        <dbReference type="Pfam" id="PF00534"/>
    </source>
</evidence>
<dbReference type="InterPro" id="IPR050194">
    <property type="entry name" value="Glycosyltransferase_grp1"/>
</dbReference>
<reference evidence="3 4" key="1">
    <citation type="submission" date="2022-11" db="EMBL/GenBank/DDBJ databases">
        <title>Genome sequencing of Acetobacter type strain.</title>
        <authorList>
            <person name="Heo J."/>
            <person name="Lee D."/>
            <person name="Han B.-H."/>
            <person name="Hong S.-B."/>
            <person name="Kwon S.-W."/>
        </authorList>
    </citation>
    <scope>NUCLEOTIDE SEQUENCE [LARGE SCALE GENOMIC DNA]</scope>
    <source>
        <strain evidence="3 4">KACC 21253</strain>
    </source>
</reference>
<dbReference type="PANTHER" id="PTHR45947:SF3">
    <property type="entry name" value="SULFOQUINOVOSYL TRANSFERASE SQD2"/>
    <property type="match status" value="1"/>
</dbReference>
<evidence type="ECO:0000259" key="2">
    <source>
        <dbReference type="Pfam" id="PF13439"/>
    </source>
</evidence>
<dbReference type="Gene3D" id="3.40.50.2000">
    <property type="entry name" value="Glycogen Phosphorylase B"/>
    <property type="match status" value="2"/>
</dbReference>
<protein>
    <submittedName>
        <fullName evidence="3">Glycosyltransferase family 4 protein</fullName>
    </submittedName>
</protein>
<dbReference type="CDD" id="cd03819">
    <property type="entry name" value="GT4_WavL-like"/>
    <property type="match status" value="1"/>
</dbReference>
<dbReference type="Pfam" id="PF00534">
    <property type="entry name" value="Glycos_transf_1"/>
    <property type="match status" value="1"/>
</dbReference>
<dbReference type="RefSeq" id="WP_173559479.1">
    <property type="nucleotide sequence ID" value="NZ_JAPIUZ010000001.1"/>
</dbReference>
<dbReference type="Pfam" id="PF13439">
    <property type="entry name" value="Glyco_transf_4"/>
    <property type="match status" value="1"/>
</dbReference>
<feature type="domain" description="Glycosyltransferase subfamily 4-like N-terminal" evidence="2">
    <location>
        <begin position="20"/>
        <end position="174"/>
    </location>
</feature>
<dbReference type="Proteomes" id="UP001301152">
    <property type="component" value="Unassembled WGS sequence"/>
</dbReference>
<name>A0ABT3QBV7_9PROT</name>
<gene>
    <name evidence="3" type="ORF">OQ497_02090</name>
</gene>
<dbReference type="SUPFAM" id="SSF53756">
    <property type="entry name" value="UDP-Glycosyltransferase/glycogen phosphorylase"/>
    <property type="match status" value="1"/>
</dbReference>
<dbReference type="InterPro" id="IPR001296">
    <property type="entry name" value="Glyco_trans_1"/>
</dbReference>
<comment type="caution">
    <text evidence="3">The sequence shown here is derived from an EMBL/GenBank/DDBJ whole genome shotgun (WGS) entry which is preliminary data.</text>
</comment>